<dbReference type="EMBL" id="MN739655">
    <property type="protein sequence ID" value="QHT18429.1"/>
    <property type="molecule type" value="Genomic_DNA"/>
</dbReference>
<dbReference type="AlphaFoldDB" id="A0A6C0DR83"/>
<evidence type="ECO:0000313" key="1">
    <source>
        <dbReference type="EMBL" id="QHT18429.1"/>
    </source>
</evidence>
<organism evidence="1">
    <name type="scientific">viral metagenome</name>
    <dbReference type="NCBI Taxonomy" id="1070528"/>
    <lineage>
        <taxon>unclassified sequences</taxon>
        <taxon>metagenomes</taxon>
        <taxon>organismal metagenomes</taxon>
    </lineage>
</organism>
<reference evidence="1" key="1">
    <citation type="journal article" date="2020" name="Nature">
        <title>Giant virus diversity and host interactions through global metagenomics.</title>
        <authorList>
            <person name="Schulz F."/>
            <person name="Roux S."/>
            <person name="Paez-Espino D."/>
            <person name="Jungbluth S."/>
            <person name="Walsh D.A."/>
            <person name="Denef V.J."/>
            <person name="McMahon K.D."/>
            <person name="Konstantinidis K.T."/>
            <person name="Eloe-Fadrosh E.A."/>
            <person name="Kyrpides N.C."/>
            <person name="Woyke T."/>
        </authorList>
    </citation>
    <scope>NUCLEOTIDE SEQUENCE</scope>
    <source>
        <strain evidence="1">GVMAG-M-3300023174-46</strain>
    </source>
</reference>
<name>A0A6C0DR83_9ZZZZ</name>
<protein>
    <submittedName>
        <fullName evidence="1">Uncharacterized protein</fullName>
    </submittedName>
</protein>
<sequence>MYSFFGGGNTLDYNTVTPSPEAISTICQYPLGKVRNDMGFQEYNRYKNDWTYFNHVWSYNYTVSTLWAAGTPTSYYIFPTGDAALSYSNGQASHVAYYSNVDPRKFANITY</sequence>
<proteinExistence type="predicted"/>
<accession>A0A6C0DR83</accession>